<dbReference type="SUPFAM" id="SSF56770">
    <property type="entry name" value="HydA/Nqo6-like"/>
    <property type="match status" value="1"/>
</dbReference>
<dbReference type="OrthoDB" id="2018403at2759"/>
<keyword evidence="8" id="KW-0934">Plastid</keyword>
<dbReference type="EMBL" id="SPHZ02000003">
    <property type="protein sequence ID" value="KAF0924263.1"/>
    <property type="molecule type" value="Genomic_DNA"/>
</dbReference>
<dbReference type="GO" id="GO:0009011">
    <property type="term" value="F:alpha-1,4-glucan glucosyltransferase (ADP-glucose donor) activity"/>
    <property type="evidence" value="ECO:0007669"/>
    <property type="project" value="UniProtKB-EC"/>
</dbReference>
<evidence type="ECO:0000259" key="16">
    <source>
        <dbReference type="Pfam" id="PF00534"/>
    </source>
</evidence>
<evidence type="ECO:0000256" key="11">
    <source>
        <dbReference type="ARBA" id="ARBA00022922"/>
    </source>
</evidence>
<proteinExistence type="inferred from homology"/>
<dbReference type="AlphaFoldDB" id="A0A6G1EJY0"/>
<dbReference type="GO" id="GO:0009507">
    <property type="term" value="C:chloroplast"/>
    <property type="evidence" value="ECO:0007669"/>
    <property type="project" value="UniProtKB-SubCell"/>
</dbReference>
<evidence type="ECO:0000256" key="8">
    <source>
        <dbReference type="ARBA" id="ARBA00022640"/>
    </source>
</evidence>
<dbReference type="PANTHER" id="PTHR46083:SF2">
    <property type="entry name" value="STARCH SYNTHASE 4, CHLOROPLASTIC_AMYLOPLASTIC-RELATED"/>
    <property type="match status" value="1"/>
</dbReference>
<evidence type="ECO:0000256" key="7">
    <source>
        <dbReference type="ARBA" id="ARBA00022528"/>
    </source>
</evidence>
<feature type="region of interest" description="Disordered" evidence="15">
    <location>
        <begin position="918"/>
        <end position="957"/>
    </location>
</feature>
<keyword evidence="7" id="KW-0150">Chloroplast</keyword>
<feature type="coiled-coil region" evidence="14">
    <location>
        <begin position="91"/>
        <end position="219"/>
    </location>
</feature>
<feature type="region of interest" description="Disordered" evidence="15">
    <location>
        <begin position="27"/>
        <end position="85"/>
    </location>
</feature>
<organism evidence="18 19">
    <name type="scientific">Oryza meyeriana var. granulata</name>
    <dbReference type="NCBI Taxonomy" id="110450"/>
    <lineage>
        <taxon>Eukaryota</taxon>
        <taxon>Viridiplantae</taxon>
        <taxon>Streptophyta</taxon>
        <taxon>Embryophyta</taxon>
        <taxon>Tracheophyta</taxon>
        <taxon>Spermatophyta</taxon>
        <taxon>Magnoliopsida</taxon>
        <taxon>Liliopsida</taxon>
        <taxon>Poales</taxon>
        <taxon>Poaceae</taxon>
        <taxon>BOP clade</taxon>
        <taxon>Oryzoideae</taxon>
        <taxon>Oryzeae</taxon>
        <taxon>Oryzinae</taxon>
        <taxon>Oryza</taxon>
        <taxon>Oryza meyeriana</taxon>
    </lineage>
</organism>
<evidence type="ECO:0000256" key="12">
    <source>
        <dbReference type="ARBA" id="ARBA00022946"/>
    </source>
</evidence>
<gene>
    <name evidence="18" type="ORF">E2562_009970</name>
</gene>
<protein>
    <recommendedName>
        <fullName evidence="6">starch synthase</fullName>
        <ecNumber evidence="6">2.4.1.21</ecNumber>
    </recommendedName>
</protein>
<evidence type="ECO:0000256" key="15">
    <source>
        <dbReference type="SAM" id="MobiDB-lite"/>
    </source>
</evidence>
<keyword evidence="12" id="KW-0809">Transit peptide</keyword>
<comment type="subcellular location">
    <subcellularLocation>
        <location evidence="3">Plastid</location>
        <location evidence="3">Amyloplast</location>
    </subcellularLocation>
    <subcellularLocation>
        <location evidence="2">Plastid</location>
        <location evidence="2">Chloroplast</location>
    </subcellularLocation>
</comment>
<evidence type="ECO:0000256" key="14">
    <source>
        <dbReference type="SAM" id="Coils"/>
    </source>
</evidence>
<dbReference type="PANTHER" id="PTHR46083">
    <property type="match status" value="1"/>
</dbReference>
<dbReference type="InterPro" id="IPR001296">
    <property type="entry name" value="Glyco_trans_1"/>
</dbReference>
<dbReference type="Gene3D" id="3.40.50.2000">
    <property type="entry name" value="Glycogen Phosphorylase B"/>
    <property type="match status" value="2"/>
</dbReference>
<dbReference type="NCBIfam" id="TIGR02095">
    <property type="entry name" value="glgA"/>
    <property type="match status" value="1"/>
</dbReference>
<dbReference type="GO" id="GO:0019252">
    <property type="term" value="P:starch biosynthetic process"/>
    <property type="evidence" value="ECO:0007669"/>
    <property type="project" value="UniProtKB-UniPathway"/>
</dbReference>
<keyword evidence="14" id="KW-0175">Coiled coil</keyword>
<comment type="catalytic activity">
    <reaction evidence="1">
        <text>[(1-&gt;4)-alpha-D-glucosyl](n) + ADP-alpha-D-glucose = [(1-&gt;4)-alpha-D-glucosyl](n+1) + ADP + H(+)</text>
        <dbReference type="Rhea" id="RHEA:18189"/>
        <dbReference type="Rhea" id="RHEA-COMP:9584"/>
        <dbReference type="Rhea" id="RHEA-COMP:9587"/>
        <dbReference type="ChEBI" id="CHEBI:15378"/>
        <dbReference type="ChEBI" id="CHEBI:15444"/>
        <dbReference type="ChEBI" id="CHEBI:57498"/>
        <dbReference type="ChEBI" id="CHEBI:456216"/>
        <dbReference type="EC" id="2.4.1.21"/>
    </reaction>
</comment>
<evidence type="ECO:0000256" key="10">
    <source>
        <dbReference type="ARBA" id="ARBA00022679"/>
    </source>
</evidence>
<dbReference type="InterPro" id="IPR013534">
    <property type="entry name" value="Starch_synth_cat_dom"/>
</dbReference>
<dbReference type="Pfam" id="PF00534">
    <property type="entry name" value="Glycos_transf_1"/>
    <property type="match status" value="1"/>
</dbReference>
<feature type="domain" description="Glycosyl transferase family 1" evidence="16">
    <location>
        <begin position="715"/>
        <end position="870"/>
    </location>
</feature>
<dbReference type="InterPro" id="IPR011835">
    <property type="entry name" value="GS/SS"/>
</dbReference>
<evidence type="ECO:0000256" key="1">
    <source>
        <dbReference type="ARBA" id="ARBA00001478"/>
    </source>
</evidence>
<dbReference type="GO" id="GO:0004373">
    <property type="term" value="F:alpha-1,4-glucan glucosyltransferase (UDP-glucose donor) activity"/>
    <property type="evidence" value="ECO:0007669"/>
    <property type="project" value="InterPro"/>
</dbReference>
<reference evidence="18 19" key="1">
    <citation type="submission" date="2019-11" db="EMBL/GenBank/DDBJ databases">
        <title>Whole genome sequence of Oryza granulata.</title>
        <authorList>
            <person name="Li W."/>
        </authorList>
    </citation>
    <scope>NUCLEOTIDE SEQUENCE [LARGE SCALE GENOMIC DNA]</scope>
    <source>
        <strain evidence="19">cv. Menghai</strain>
        <tissue evidence="18">Leaf</tissue>
    </source>
</reference>
<dbReference type="HAMAP" id="MF_00484">
    <property type="entry name" value="Glycogen_synth"/>
    <property type="match status" value="1"/>
</dbReference>
<feature type="compositionally biased region" description="Low complexity" evidence="15">
    <location>
        <begin position="918"/>
        <end position="935"/>
    </location>
</feature>
<evidence type="ECO:0000256" key="5">
    <source>
        <dbReference type="ARBA" id="ARBA00010281"/>
    </source>
</evidence>
<comment type="caution">
    <text evidence="18">The sequence shown here is derived from an EMBL/GenBank/DDBJ whole genome shotgun (WGS) entry which is preliminary data.</text>
</comment>
<feature type="compositionally biased region" description="Basic and acidic residues" evidence="15">
    <location>
        <begin position="64"/>
        <end position="82"/>
    </location>
</feature>
<dbReference type="NCBIfam" id="NF005012">
    <property type="entry name" value="PRK06411.1"/>
    <property type="match status" value="1"/>
</dbReference>
<evidence type="ECO:0000256" key="13">
    <source>
        <dbReference type="ARBA" id="ARBA00023234"/>
    </source>
</evidence>
<dbReference type="SUPFAM" id="SSF53756">
    <property type="entry name" value="UDP-Glycosyltransferase/glycogen phosphorylase"/>
    <property type="match status" value="1"/>
</dbReference>
<keyword evidence="13" id="KW-0035">Amyloplast</keyword>
<keyword evidence="19" id="KW-1185">Reference proteome</keyword>
<feature type="compositionally biased region" description="Basic residues" evidence="15">
    <location>
        <begin position="27"/>
        <end position="41"/>
    </location>
</feature>
<dbReference type="UniPathway" id="UPA00152"/>
<comment type="pathway">
    <text evidence="4">Glycan biosynthesis; starch biosynthesis.</text>
</comment>
<name>A0A6G1EJY0_9ORYZ</name>
<evidence type="ECO:0000256" key="3">
    <source>
        <dbReference type="ARBA" id="ARBA00004602"/>
    </source>
</evidence>
<dbReference type="EC" id="2.4.1.21" evidence="6"/>
<accession>A0A6G1EJY0</accession>
<dbReference type="Proteomes" id="UP000479710">
    <property type="component" value="Unassembled WGS sequence"/>
</dbReference>
<evidence type="ECO:0000259" key="17">
    <source>
        <dbReference type="Pfam" id="PF08323"/>
    </source>
</evidence>
<evidence type="ECO:0000256" key="4">
    <source>
        <dbReference type="ARBA" id="ARBA00004727"/>
    </source>
</evidence>
<dbReference type="CDD" id="cd03791">
    <property type="entry name" value="GT5_Glycogen_synthase_DULL1-like"/>
    <property type="match status" value="1"/>
</dbReference>
<evidence type="ECO:0000313" key="18">
    <source>
        <dbReference type="EMBL" id="KAF0924263.1"/>
    </source>
</evidence>
<dbReference type="FunFam" id="3.40.50.2000:FF:000260">
    <property type="entry name" value="Starch synthase, chloroplastic/amyloplastic"/>
    <property type="match status" value="1"/>
</dbReference>
<evidence type="ECO:0000256" key="9">
    <source>
        <dbReference type="ARBA" id="ARBA00022676"/>
    </source>
</evidence>
<evidence type="ECO:0000256" key="2">
    <source>
        <dbReference type="ARBA" id="ARBA00004229"/>
    </source>
</evidence>
<evidence type="ECO:0000256" key="6">
    <source>
        <dbReference type="ARBA" id="ARBA00012588"/>
    </source>
</evidence>
<feature type="domain" description="Starch synthase catalytic" evidence="17">
    <location>
        <begin position="423"/>
        <end position="661"/>
    </location>
</feature>
<comment type="similarity">
    <text evidence="5">Belongs to the glycosyltransferase 1 family. Bacterial/plant glycogen synthase subfamily.</text>
</comment>
<keyword evidence="10" id="KW-0808">Transferase</keyword>
<dbReference type="Pfam" id="PF08323">
    <property type="entry name" value="Glyco_transf_5"/>
    <property type="match status" value="1"/>
</dbReference>
<sequence>MACLAAAGAEAAPLLFRRLAPSSVSARRRLPVSCRARRRSLRTAAELPRKSTSNAKAHNGVNMQRDEASVSTDKERQEKYGDENGTSNLQLEDLIRMIQSTEKNIMLLNQARIQALEHLEKILKEKKDLQRKIKILETRLSETDARLKLSAEGEFGPEINDSLPVLELDDIKEENMLLKDDIQFLKTMLIEVAETENGIFTLEKERALLDASLRELESRFIDAQADMLKPGPRQYDAWWEKIENLGDLLETATNKVENAAMVLGLNHDVEDKVDKLEASLAEANISKFSFYFVDLLQKKIKSVVERFQACNHEMHSQIELYESSIAEFHDILSKLVEETEKRLLEHPASSMPSELWSRISLLIDGWLLEKRISYNDANTLWEMVRKRDSCLREAYLSCRGMKDREIVDNFLKMTLPGTSSGLHIVHIAAEMAPVAKVGGLADVISGLGKALQKKGHLVEIILPKYDCMQNDQVNNLKVLDVLVQSYFEGNLFNNKIWTGTVEGLPVYFIEPQHPAKFFWRAQYYGEHDDFRRFAYFSRAALELLYQSQKKIDIIHCHDWQTAFVAPLYWDVYANLGFNSARICFTCHNFEYQGAAPAHDLACCGLDVEQLDRADRMRDNSHGRINVVKGAIVYSNIVTTVSPTYAQEVRSEGGRGLQDSLKVHSRKFVGILNGIDTDTWNPSTDRHLKVQYNANDLQGKAANKAALRKQLKLSSTNTSQPLVGCITRLVPQKGVHLIRHAIYKTAELGGQFVLLGSSPVPHIQREFEGIADHFQNNNNIRLLLKYDDSLSHWIYAASDMFIVPSMFEPCGLTQMIAMRYGSVPIVRKTGGLNDSVFDFDDETIPTELRNGFTFVNPDEKALSGAMERAFNYYNRKPDVWKQLVLKDMRIDFSWDSSASQREPTSQLLVQFHQCGGVYPTRTAPLSSPTPTTPHLRLPGDSEKPPPPTPAPTEPSATALLPRTARLAALSAPRAYSAAASATTAGAGGSASPAPYGGAPAPAPMSKAAEFVISKVDDLMNWARRGSIWPMTFGLACCAVEMMHTGASRYDFDRFGVIFRPSPRQSDCMIVAGTLTNKMAPALRKSVPPPLPRALLYT</sequence>
<dbReference type="Gene3D" id="3.40.50.12280">
    <property type="match status" value="1"/>
</dbReference>
<keyword evidence="11" id="KW-0750">Starch biosynthesis</keyword>
<dbReference type="NCBIfam" id="NF001905">
    <property type="entry name" value="PRK00654.2-4"/>
    <property type="match status" value="1"/>
</dbReference>
<keyword evidence="9" id="KW-0328">Glycosyltransferase</keyword>
<evidence type="ECO:0000313" key="19">
    <source>
        <dbReference type="Proteomes" id="UP000479710"/>
    </source>
</evidence>
<dbReference type="GO" id="GO:0009501">
    <property type="term" value="C:amyloplast"/>
    <property type="evidence" value="ECO:0007669"/>
    <property type="project" value="UniProtKB-SubCell"/>
</dbReference>